<dbReference type="SMART" id="SM00862">
    <property type="entry name" value="Trans_reg_C"/>
    <property type="match status" value="1"/>
</dbReference>
<dbReference type="PANTHER" id="PTHR48111:SF40">
    <property type="entry name" value="PHOSPHATE REGULON TRANSCRIPTIONAL REGULATORY PROTEIN PHOB"/>
    <property type="match status" value="1"/>
</dbReference>
<dbReference type="GO" id="GO:0005829">
    <property type="term" value="C:cytosol"/>
    <property type="evidence" value="ECO:0007669"/>
    <property type="project" value="TreeGrafter"/>
</dbReference>
<dbReference type="SUPFAM" id="SSF52172">
    <property type="entry name" value="CheY-like"/>
    <property type="match status" value="1"/>
</dbReference>
<dbReference type="InterPro" id="IPR039420">
    <property type="entry name" value="WalR-like"/>
</dbReference>
<dbReference type="GO" id="GO:0000156">
    <property type="term" value="F:phosphorelay response regulator activity"/>
    <property type="evidence" value="ECO:0007669"/>
    <property type="project" value="TreeGrafter"/>
</dbReference>
<evidence type="ECO:0000256" key="3">
    <source>
        <dbReference type="ARBA" id="ARBA00023015"/>
    </source>
</evidence>
<dbReference type="GO" id="GO:0000976">
    <property type="term" value="F:transcription cis-regulatory region binding"/>
    <property type="evidence" value="ECO:0007669"/>
    <property type="project" value="TreeGrafter"/>
</dbReference>
<dbReference type="Proteomes" id="UP000587760">
    <property type="component" value="Unassembled WGS sequence"/>
</dbReference>
<dbReference type="CDD" id="cd17574">
    <property type="entry name" value="REC_OmpR"/>
    <property type="match status" value="1"/>
</dbReference>
<dbReference type="InterPro" id="IPR016032">
    <property type="entry name" value="Sig_transdc_resp-reg_C-effctor"/>
</dbReference>
<dbReference type="Pfam" id="PF00072">
    <property type="entry name" value="Response_reg"/>
    <property type="match status" value="1"/>
</dbReference>
<dbReference type="SMART" id="SM00448">
    <property type="entry name" value="REC"/>
    <property type="match status" value="1"/>
</dbReference>
<dbReference type="SUPFAM" id="SSF46894">
    <property type="entry name" value="C-terminal effector domain of the bipartite response regulators"/>
    <property type="match status" value="1"/>
</dbReference>
<dbReference type="PANTHER" id="PTHR48111">
    <property type="entry name" value="REGULATOR OF RPOS"/>
    <property type="match status" value="1"/>
</dbReference>
<keyword evidence="4 7" id="KW-0238">DNA-binding</keyword>
<keyword evidence="2" id="KW-0902">Two-component regulatory system</keyword>
<feature type="domain" description="OmpR/PhoB-type" evidence="9">
    <location>
        <begin position="132"/>
        <end position="228"/>
    </location>
</feature>
<evidence type="ECO:0000259" key="8">
    <source>
        <dbReference type="PROSITE" id="PS50110"/>
    </source>
</evidence>
<evidence type="ECO:0000259" key="9">
    <source>
        <dbReference type="PROSITE" id="PS51755"/>
    </source>
</evidence>
<dbReference type="Gene3D" id="6.10.250.690">
    <property type="match status" value="1"/>
</dbReference>
<accession>A0A841R4P5</accession>
<evidence type="ECO:0000313" key="10">
    <source>
        <dbReference type="EMBL" id="MBB6478786.1"/>
    </source>
</evidence>
<dbReference type="GO" id="GO:0032993">
    <property type="term" value="C:protein-DNA complex"/>
    <property type="evidence" value="ECO:0007669"/>
    <property type="project" value="TreeGrafter"/>
</dbReference>
<dbReference type="CDD" id="cd00383">
    <property type="entry name" value="trans_reg_C"/>
    <property type="match status" value="1"/>
</dbReference>
<dbReference type="RefSeq" id="WP_343060067.1">
    <property type="nucleotide sequence ID" value="NZ_JACHGJ010000001.1"/>
</dbReference>
<evidence type="ECO:0000256" key="5">
    <source>
        <dbReference type="ARBA" id="ARBA00023163"/>
    </source>
</evidence>
<dbReference type="AlphaFoldDB" id="A0A841R4P5"/>
<keyword evidence="11" id="KW-1185">Reference proteome</keyword>
<evidence type="ECO:0000256" key="2">
    <source>
        <dbReference type="ARBA" id="ARBA00023012"/>
    </source>
</evidence>
<feature type="DNA-binding region" description="OmpR/PhoB-type" evidence="7">
    <location>
        <begin position="132"/>
        <end position="228"/>
    </location>
</feature>
<dbReference type="InterPro" id="IPR011006">
    <property type="entry name" value="CheY-like_superfamily"/>
</dbReference>
<dbReference type="GO" id="GO:0006355">
    <property type="term" value="P:regulation of DNA-templated transcription"/>
    <property type="evidence" value="ECO:0007669"/>
    <property type="project" value="InterPro"/>
</dbReference>
<dbReference type="InterPro" id="IPR001789">
    <property type="entry name" value="Sig_transdc_resp-reg_receiver"/>
</dbReference>
<comment type="caution">
    <text evidence="10">The sequence shown here is derived from an EMBL/GenBank/DDBJ whole genome shotgun (WGS) entry which is preliminary data.</text>
</comment>
<name>A0A841R4P5_9SPIO</name>
<feature type="modified residue" description="4-aspartylphosphate" evidence="6">
    <location>
        <position position="53"/>
    </location>
</feature>
<dbReference type="PROSITE" id="PS50110">
    <property type="entry name" value="RESPONSE_REGULATORY"/>
    <property type="match status" value="1"/>
</dbReference>
<dbReference type="FunFam" id="3.40.50.2300:FF:000001">
    <property type="entry name" value="DNA-binding response regulator PhoB"/>
    <property type="match status" value="1"/>
</dbReference>
<evidence type="ECO:0000256" key="4">
    <source>
        <dbReference type="ARBA" id="ARBA00023125"/>
    </source>
</evidence>
<dbReference type="InterPro" id="IPR036388">
    <property type="entry name" value="WH-like_DNA-bd_sf"/>
</dbReference>
<gene>
    <name evidence="10" type="ORF">HNR50_000419</name>
</gene>
<dbReference type="InterPro" id="IPR001867">
    <property type="entry name" value="OmpR/PhoB-type_DNA-bd"/>
</dbReference>
<keyword evidence="1 6" id="KW-0597">Phosphoprotein</keyword>
<dbReference type="Pfam" id="PF00486">
    <property type="entry name" value="Trans_reg_C"/>
    <property type="match status" value="1"/>
</dbReference>
<dbReference type="PROSITE" id="PS51755">
    <property type="entry name" value="OMPR_PHOB"/>
    <property type="match status" value="1"/>
</dbReference>
<keyword evidence="5" id="KW-0804">Transcription</keyword>
<dbReference type="EMBL" id="JACHGJ010000001">
    <property type="protein sequence ID" value="MBB6478786.1"/>
    <property type="molecule type" value="Genomic_DNA"/>
</dbReference>
<proteinExistence type="predicted"/>
<evidence type="ECO:0000313" key="11">
    <source>
        <dbReference type="Proteomes" id="UP000587760"/>
    </source>
</evidence>
<dbReference type="Gene3D" id="3.40.50.2300">
    <property type="match status" value="1"/>
</dbReference>
<protein>
    <submittedName>
        <fullName evidence="10">Two-component system phosphate regulon response regulator PhoB</fullName>
    </submittedName>
</protein>
<evidence type="ECO:0000256" key="1">
    <source>
        <dbReference type="ARBA" id="ARBA00022553"/>
    </source>
</evidence>
<evidence type="ECO:0000256" key="7">
    <source>
        <dbReference type="PROSITE-ProRule" id="PRU01091"/>
    </source>
</evidence>
<keyword evidence="3" id="KW-0805">Transcription regulation</keyword>
<dbReference type="Gene3D" id="1.10.10.10">
    <property type="entry name" value="Winged helix-like DNA-binding domain superfamily/Winged helix DNA-binding domain"/>
    <property type="match status" value="1"/>
</dbReference>
<evidence type="ECO:0000256" key="6">
    <source>
        <dbReference type="PROSITE-ProRule" id="PRU00169"/>
    </source>
</evidence>
<feature type="domain" description="Response regulatory" evidence="8">
    <location>
        <begin position="4"/>
        <end position="120"/>
    </location>
</feature>
<sequence length="229" mass="25789">MMQKILIVEDDDDIRELVAFNLEMSGFSVTKSEKGERVVELALIENPDLILLDVMLPGIDGFEVCRRVKKNQNLKDIPVIMLTARTDDEDIINGLETGADDYITKPFRPKILLAKVKTALRRNAVSKGETDSQEVLIHGISIDSNRYEVKLDGKEIHLSVTEFSILEYLARNPGFVYSRNQIIDSVKGDGYAVTERSVDVQILGIRKKLGDYGRFIETVRGIGYRMVAP</sequence>
<reference evidence="10 11" key="1">
    <citation type="submission" date="2020-08" db="EMBL/GenBank/DDBJ databases">
        <title>Genomic Encyclopedia of Type Strains, Phase IV (KMG-IV): sequencing the most valuable type-strain genomes for metagenomic binning, comparative biology and taxonomic classification.</title>
        <authorList>
            <person name="Goeker M."/>
        </authorList>
    </citation>
    <scope>NUCLEOTIDE SEQUENCE [LARGE SCALE GENOMIC DNA]</scope>
    <source>
        <strain evidence="10 11">DSM 2461</strain>
    </source>
</reference>
<organism evidence="10 11">
    <name type="scientific">Spirochaeta isovalerica</name>
    <dbReference type="NCBI Taxonomy" id="150"/>
    <lineage>
        <taxon>Bacteria</taxon>
        <taxon>Pseudomonadati</taxon>
        <taxon>Spirochaetota</taxon>
        <taxon>Spirochaetia</taxon>
        <taxon>Spirochaetales</taxon>
        <taxon>Spirochaetaceae</taxon>
        <taxon>Spirochaeta</taxon>
    </lineage>
</organism>